<feature type="binding site" evidence="7">
    <location>
        <position position="743"/>
    </location>
    <ligand>
        <name>ATP</name>
        <dbReference type="ChEBI" id="CHEBI:30616"/>
    </ligand>
</feature>
<dbReference type="VEuPathDB" id="VectorBase:AALFPA_076088"/>
<evidence type="ECO:0000259" key="10">
    <source>
        <dbReference type="PROSITE" id="PS50853"/>
    </source>
</evidence>
<organism evidence="11">
    <name type="scientific">Aedes albopictus</name>
    <name type="common">Asian tiger mosquito</name>
    <name type="synonym">Stegomyia albopicta</name>
    <dbReference type="NCBI Taxonomy" id="7160"/>
    <lineage>
        <taxon>Eukaryota</taxon>
        <taxon>Metazoa</taxon>
        <taxon>Ecdysozoa</taxon>
        <taxon>Arthropoda</taxon>
        <taxon>Hexapoda</taxon>
        <taxon>Insecta</taxon>
        <taxon>Pterygota</taxon>
        <taxon>Neoptera</taxon>
        <taxon>Endopterygota</taxon>
        <taxon>Diptera</taxon>
        <taxon>Nematocera</taxon>
        <taxon>Culicoidea</taxon>
        <taxon>Culicidae</taxon>
        <taxon>Culicinae</taxon>
        <taxon>Aedini</taxon>
        <taxon>Aedes</taxon>
        <taxon>Stegomyia</taxon>
    </lineage>
</organism>
<dbReference type="SMART" id="SM00409">
    <property type="entry name" value="IG"/>
    <property type="match status" value="4"/>
</dbReference>
<evidence type="ECO:0000256" key="5">
    <source>
        <dbReference type="ARBA" id="ARBA00023157"/>
    </source>
</evidence>
<dbReference type="SUPFAM" id="SSF48726">
    <property type="entry name" value="Immunoglobulin"/>
    <property type="match status" value="4"/>
</dbReference>
<dbReference type="Gene3D" id="1.10.510.10">
    <property type="entry name" value="Transferase(Phosphotransferase) domain 1"/>
    <property type="match status" value="1"/>
</dbReference>
<keyword evidence="3 7" id="KW-0547">Nucleotide-binding</keyword>
<feature type="domain" description="Ig-like" evidence="9">
    <location>
        <begin position="289"/>
        <end position="379"/>
    </location>
</feature>
<dbReference type="AlphaFoldDB" id="A0A023EWB0"/>
<proteinExistence type="evidence at transcript level"/>
<evidence type="ECO:0000256" key="4">
    <source>
        <dbReference type="ARBA" id="ARBA00022840"/>
    </source>
</evidence>
<dbReference type="GO" id="GO:0030154">
    <property type="term" value="P:cell differentiation"/>
    <property type="evidence" value="ECO:0007669"/>
    <property type="project" value="UniProtKB-ARBA"/>
</dbReference>
<feature type="domain" description="Ig-like" evidence="9">
    <location>
        <begin position="391"/>
        <end position="478"/>
    </location>
</feature>
<dbReference type="InterPro" id="IPR011009">
    <property type="entry name" value="Kinase-like_dom_sf"/>
</dbReference>
<dbReference type="CDD" id="cd00063">
    <property type="entry name" value="FN3"/>
    <property type="match status" value="1"/>
</dbReference>
<dbReference type="EMBL" id="GAPW01000093">
    <property type="protein sequence ID" value="JAC13505.1"/>
    <property type="molecule type" value="mRNA"/>
</dbReference>
<dbReference type="PROSITE" id="PS00107">
    <property type="entry name" value="PROTEIN_KINASE_ATP"/>
    <property type="match status" value="1"/>
</dbReference>
<keyword evidence="6" id="KW-0393">Immunoglobulin domain</keyword>
<dbReference type="InterPro" id="IPR003599">
    <property type="entry name" value="Ig_sub"/>
</dbReference>
<keyword evidence="4 7" id="KW-0067">ATP-binding</keyword>
<feature type="domain" description="Ig-like" evidence="9">
    <location>
        <begin position="502"/>
        <end position="589"/>
    </location>
</feature>
<dbReference type="PIRSF" id="PIRSF000615">
    <property type="entry name" value="TyrPK_CSF1-R"/>
    <property type="match status" value="1"/>
</dbReference>
<dbReference type="InterPro" id="IPR007110">
    <property type="entry name" value="Ig-like_dom"/>
</dbReference>
<sequence length="1037" mass="115651">LLQSSLLGGYRNPWSKGSKRNCLSVVKFPASGSSCLSWVHKAAASYRTTCWVGHHELWTHHLLLQILVPLAKNMAFHLENEKGSVPVFHSIPKDQVITEGSTLRLTCTVHSHATCWTAWDRNGIIYIPSQRIAITDTPNTKCLQILGVSLSDSGFYRITVENNYGRVETSVNLEVIEKPLSSTASKNVNNDPIRMKRQIMKHEHGSDTINLAGQYRSETHPSAKVYVDDKILQDINNFQITVDKQTVVLIMNQVIDAKSYCCILQNISGKTSATVAKIQGHRDHKILPPRVLDHLPKSVTAVEGCQTDLTIRIDNCLAFTYIWIRNGDTVEDCNEFRYIDHGSGVISLRIMDPFVFDSGVYECIIVSAGGSCKSQTRVNILEADGISRPPPQIMMYPQSYVAEQGSMVIFCAHVVPQNCDIKWKIRGIVVDEDMDNIQTKTNADGLNILYIHDVTYDQCGEIQCIATVSNQTSTTTASGMLTVSPAPFSKRTFKIMGEKQHPHFSNSLKNCRVFTGSTLAFEVKFQGYPEPQVIWMRTGRPIEDINAAIATKPGCSILTINGINANQSGKYAAFIINNYGSETTSASVTVEGPPDPPSGKPSVALDSQGVTVTWCGPPYDGGCMISGFLLEIQYMDGEWHVLAIVFDTLSYFVKNLTPNKAYKFRIRAKNIYGYSEPGLSSDAILISLLNSEKDEQLNWTECEIGEGEVFSSVYESLEELGRGRFGVVHKVRHRQTGDLRAAKIVKCIKTSDRKKVQEEISIMKSLQHPKLLQLIQCFEASRDITMVVEYISGGELFERVVADDFTLTEKDCIMFMRQICEGVCYMHNLSIVHLDLKPENIMCSTRNSHQVKIIDFGLAQQLAQNKSVRVLLGTPEFVPPEIINYEPIGLQSDMWSIGVICYVLLSGLSPFMGETDVDTFNNITRAEYDFDDDAFDIVSEEAKDFISGLLLYRKEERLSAGQCIQTKWLSLDSSALGNSKICTHKLKKFIVRRKWQKTGNAIRALGRMASLSASRRNSSTLANTGIKANIWSFEGTP</sequence>
<dbReference type="FunFam" id="2.60.40.10:FF:000107">
    <property type="entry name" value="Myosin, light chain kinase a"/>
    <property type="match status" value="1"/>
</dbReference>
<evidence type="ECO:0000259" key="8">
    <source>
        <dbReference type="PROSITE" id="PS50011"/>
    </source>
</evidence>
<feature type="domain" description="Protein kinase" evidence="8">
    <location>
        <begin position="714"/>
        <end position="969"/>
    </location>
</feature>
<comment type="similarity">
    <text evidence="1">Belongs to the protein kinase superfamily. CAMK Ser/Thr protein kinase family.</text>
</comment>
<dbReference type="InterPro" id="IPR017441">
    <property type="entry name" value="Protein_kinase_ATP_BS"/>
</dbReference>
<dbReference type="Pfam" id="PF00069">
    <property type="entry name" value="Pkinase"/>
    <property type="match status" value="1"/>
</dbReference>
<dbReference type="GO" id="GO:0009653">
    <property type="term" value="P:anatomical structure morphogenesis"/>
    <property type="evidence" value="ECO:0007669"/>
    <property type="project" value="UniProtKB-ARBA"/>
</dbReference>
<feature type="non-terminal residue" evidence="11">
    <location>
        <position position="1"/>
    </location>
</feature>
<dbReference type="SMART" id="SM00060">
    <property type="entry name" value="FN3"/>
    <property type="match status" value="1"/>
</dbReference>
<dbReference type="SUPFAM" id="SSF56112">
    <property type="entry name" value="Protein kinase-like (PK-like)"/>
    <property type="match status" value="1"/>
</dbReference>
<dbReference type="InterPro" id="IPR000719">
    <property type="entry name" value="Prot_kinase_dom"/>
</dbReference>
<dbReference type="PROSITE" id="PS50853">
    <property type="entry name" value="FN3"/>
    <property type="match status" value="1"/>
</dbReference>
<evidence type="ECO:0000256" key="1">
    <source>
        <dbReference type="ARBA" id="ARBA00006692"/>
    </source>
</evidence>
<feature type="domain" description="Ig-like" evidence="9">
    <location>
        <begin position="86"/>
        <end position="174"/>
    </location>
</feature>
<evidence type="ECO:0000313" key="11">
    <source>
        <dbReference type="EMBL" id="JAC13505.1"/>
    </source>
</evidence>
<dbReference type="VEuPathDB" id="VectorBase:AALF023458"/>
<evidence type="ECO:0000256" key="7">
    <source>
        <dbReference type="PROSITE-ProRule" id="PRU10141"/>
    </source>
</evidence>
<dbReference type="PANTHER" id="PTHR47633:SF7">
    <property type="entry name" value="TITIN HOMOLOG"/>
    <property type="match status" value="1"/>
</dbReference>
<reference evidence="11" key="1">
    <citation type="journal article" date="2014" name="PLoS Negl. Trop. Dis.">
        <title>Identification and characterization of seminal fluid proteins in the Asian tiger mosquito, Aedes albopictus.</title>
        <authorList>
            <person name="Boes K.E."/>
            <person name="Ribeiro J.M."/>
            <person name="Wong A."/>
            <person name="Harrington L.C."/>
            <person name="Wolfner M.F."/>
            <person name="Sirot L.K."/>
        </authorList>
    </citation>
    <scope>NUCLEOTIDE SEQUENCE</scope>
    <source>
        <tissue evidence="11">Reproductive organs</tissue>
    </source>
</reference>
<keyword evidence="11" id="KW-0808">Transferase</keyword>
<dbReference type="PANTHER" id="PTHR47633">
    <property type="entry name" value="IMMUNOGLOBULIN"/>
    <property type="match status" value="1"/>
</dbReference>
<dbReference type="FunFam" id="2.60.40.10:FF:000032">
    <property type="entry name" value="palladin isoform X1"/>
    <property type="match status" value="1"/>
</dbReference>
<name>A0A023EWB0_AEDAL</name>
<dbReference type="PROSITE" id="PS50011">
    <property type="entry name" value="PROTEIN_KINASE_DOM"/>
    <property type="match status" value="1"/>
</dbReference>
<evidence type="ECO:0000259" key="9">
    <source>
        <dbReference type="PROSITE" id="PS50835"/>
    </source>
</evidence>
<dbReference type="InterPro" id="IPR013783">
    <property type="entry name" value="Ig-like_fold"/>
</dbReference>
<dbReference type="PROSITE" id="PS00108">
    <property type="entry name" value="PROTEIN_KINASE_ST"/>
    <property type="match status" value="1"/>
</dbReference>
<dbReference type="InterPro" id="IPR036179">
    <property type="entry name" value="Ig-like_dom_sf"/>
</dbReference>
<dbReference type="VEuPathDB" id="VectorBase:AALC636_016538"/>
<dbReference type="SMART" id="SM00220">
    <property type="entry name" value="S_TKc"/>
    <property type="match status" value="1"/>
</dbReference>
<dbReference type="FunFam" id="1.10.510.10:FF:000175">
    <property type="entry name" value="Myosin light chain kinase, smooth muscle"/>
    <property type="match status" value="1"/>
</dbReference>
<dbReference type="InterPro" id="IPR036116">
    <property type="entry name" value="FN3_sf"/>
</dbReference>
<dbReference type="Gene3D" id="2.60.40.10">
    <property type="entry name" value="Immunoglobulins"/>
    <property type="match status" value="5"/>
</dbReference>
<dbReference type="InterPro" id="IPR013098">
    <property type="entry name" value="Ig_I-set"/>
</dbReference>
<dbReference type="Pfam" id="PF00041">
    <property type="entry name" value="fn3"/>
    <property type="match status" value="1"/>
</dbReference>
<accession>A0A023EWB0</accession>
<keyword evidence="11" id="KW-0723">Serine/threonine-protein kinase</keyword>
<dbReference type="InterPro" id="IPR008271">
    <property type="entry name" value="Ser/Thr_kinase_AS"/>
</dbReference>
<evidence type="ECO:0000256" key="6">
    <source>
        <dbReference type="ARBA" id="ARBA00023319"/>
    </source>
</evidence>
<dbReference type="PROSITE" id="PS50835">
    <property type="entry name" value="IG_LIKE"/>
    <property type="match status" value="4"/>
</dbReference>
<dbReference type="Pfam" id="PF07679">
    <property type="entry name" value="I-set"/>
    <property type="match status" value="3"/>
</dbReference>
<dbReference type="GO" id="GO:0004674">
    <property type="term" value="F:protein serine/threonine kinase activity"/>
    <property type="evidence" value="ECO:0007669"/>
    <property type="project" value="UniProtKB-KW"/>
</dbReference>
<keyword evidence="2" id="KW-0677">Repeat</keyword>
<dbReference type="VEuPathDB" id="VectorBase:AALFPA_068385"/>
<keyword evidence="5" id="KW-1015">Disulfide bond</keyword>
<keyword evidence="11" id="KW-0418">Kinase</keyword>
<protein>
    <submittedName>
        <fullName evidence="11">Putative serine/threonine protein kinase chk2</fullName>
    </submittedName>
</protein>
<dbReference type="SUPFAM" id="SSF49265">
    <property type="entry name" value="Fibronectin type III"/>
    <property type="match status" value="1"/>
</dbReference>
<dbReference type="CDD" id="cd14103">
    <property type="entry name" value="STKc_MLCK"/>
    <property type="match status" value="1"/>
</dbReference>
<dbReference type="InterPro" id="IPR003961">
    <property type="entry name" value="FN3_dom"/>
</dbReference>
<evidence type="ECO:0000256" key="3">
    <source>
        <dbReference type="ARBA" id="ARBA00022741"/>
    </source>
</evidence>
<feature type="domain" description="Fibronectin type-III" evidence="10">
    <location>
        <begin position="593"/>
        <end position="691"/>
    </location>
</feature>
<dbReference type="Gene3D" id="3.30.200.20">
    <property type="entry name" value="Phosphorylase Kinase, domain 1"/>
    <property type="match status" value="1"/>
</dbReference>
<evidence type="ECO:0000256" key="2">
    <source>
        <dbReference type="ARBA" id="ARBA00022737"/>
    </source>
</evidence>
<dbReference type="GO" id="GO:0005524">
    <property type="term" value="F:ATP binding"/>
    <property type="evidence" value="ECO:0007669"/>
    <property type="project" value="UniProtKB-UniRule"/>
</dbReference>